<dbReference type="EMBL" id="ACCF01000196">
    <property type="protein sequence ID" value="EEF66745.1"/>
    <property type="molecule type" value="Genomic_DNA"/>
</dbReference>
<dbReference type="STRING" id="545696.HOLDEFILI_03117"/>
<reference evidence="1 2" key="2">
    <citation type="submission" date="2009-02" db="EMBL/GenBank/DDBJ databases">
        <title>Draft genome sequence of Holdemania filiformis DSM 12042.</title>
        <authorList>
            <person name="Sudarsanam P."/>
            <person name="Ley R."/>
            <person name="Guruge J."/>
            <person name="Turnbaugh P.J."/>
            <person name="Mahowald M."/>
            <person name="Liep D."/>
            <person name="Gordon J."/>
        </authorList>
    </citation>
    <scope>NUCLEOTIDE SEQUENCE [LARGE SCALE GENOMIC DNA]</scope>
    <source>
        <strain evidence="1 2">DSM 12042</strain>
    </source>
</reference>
<accession>B9YBA9</accession>
<dbReference type="AlphaFoldDB" id="B9YBA9"/>
<dbReference type="Proteomes" id="UP000005950">
    <property type="component" value="Unassembled WGS sequence"/>
</dbReference>
<sequence length="52" mass="6253">MCHKNPPLRGENLFIIESVPIVKLLTLPINYTDFKLFMQFSHRFSRIFFHES</sequence>
<protein>
    <submittedName>
        <fullName evidence="1">Uncharacterized protein</fullName>
    </submittedName>
</protein>
<evidence type="ECO:0000313" key="1">
    <source>
        <dbReference type="EMBL" id="EEF66745.1"/>
    </source>
</evidence>
<organism evidence="1 2">
    <name type="scientific">Holdemania filiformis DSM 12042</name>
    <dbReference type="NCBI Taxonomy" id="545696"/>
    <lineage>
        <taxon>Bacteria</taxon>
        <taxon>Bacillati</taxon>
        <taxon>Bacillota</taxon>
        <taxon>Erysipelotrichia</taxon>
        <taxon>Erysipelotrichales</taxon>
        <taxon>Erysipelotrichaceae</taxon>
        <taxon>Holdemania</taxon>
    </lineage>
</organism>
<evidence type="ECO:0000313" key="2">
    <source>
        <dbReference type="Proteomes" id="UP000005950"/>
    </source>
</evidence>
<comment type="caution">
    <text evidence="1">The sequence shown here is derived from an EMBL/GenBank/DDBJ whole genome shotgun (WGS) entry which is preliminary data.</text>
</comment>
<dbReference type="HOGENOM" id="CLU_3080638_0_0_9"/>
<name>B9YBA9_9FIRM</name>
<gene>
    <name evidence="1" type="ORF">HOLDEFILI_03117</name>
</gene>
<reference evidence="1 2" key="1">
    <citation type="submission" date="2008-12" db="EMBL/GenBank/DDBJ databases">
        <authorList>
            <person name="Fulton L."/>
            <person name="Clifton S."/>
            <person name="Fulton B."/>
            <person name="Xu J."/>
            <person name="Minx P."/>
            <person name="Pepin K.H."/>
            <person name="Johnson M."/>
            <person name="Bhonagiri V."/>
            <person name="Nash W.E."/>
            <person name="Mardis E.R."/>
            <person name="Wilson R.K."/>
        </authorList>
    </citation>
    <scope>NUCLEOTIDE SEQUENCE [LARGE SCALE GENOMIC DNA]</scope>
    <source>
        <strain evidence="1 2">DSM 12042</strain>
    </source>
</reference>
<proteinExistence type="predicted"/>